<protein>
    <submittedName>
        <fullName evidence="2">Uncharacterized protein</fullName>
    </submittedName>
</protein>
<feature type="region of interest" description="Disordered" evidence="1">
    <location>
        <begin position="88"/>
        <end position="118"/>
    </location>
</feature>
<evidence type="ECO:0000256" key="1">
    <source>
        <dbReference type="SAM" id="MobiDB-lite"/>
    </source>
</evidence>
<dbReference type="STRING" id="1266370.NITGR_280103"/>
<gene>
    <name evidence="2" type="ORF">NITGR_280103</name>
</gene>
<feature type="region of interest" description="Disordered" evidence="1">
    <location>
        <begin position="26"/>
        <end position="45"/>
    </location>
</feature>
<organism evidence="2 3">
    <name type="scientific">Nitrospina gracilis (strain 3/211)</name>
    <dbReference type="NCBI Taxonomy" id="1266370"/>
    <lineage>
        <taxon>Bacteria</taxon>
        <taxon>Pseudomonadati</taxon>
        <taxon>Nitrospinota/Tectimicrobiota group</taxon>
        <taxon>Nitrospinota</taxon>
        <taxon>Nitrospinia</taxon>
        <taxon>Nitrospinales</taxon>
        <taxon>Nitrospinaceae</taxon>
        <taxon>Nitrospina</taxon>
    </lineage>
</organism>
<dbReference type="HOGENOM" id="CLU_1711308_0_0_0"/>
<dbReference type="Proteomes" id="UP000011704">
    <property type="component" value="Unassembled WGS sequence"/>
</dbReference>
<reference evidence="2 3" key="1">
    <citation type="journal article" date="2013" name="Front. Microbiol.">
        <title>The genome of Nitrospina gracilis illuminates the metabolism and evolution of the major marine nitrite oxidizer.</title>
        <authorList>
            <person name="Luecker S."/>
            <person name="Nowka B."/>
            <person name="Rattei T."/>
            <person name="Spieck E."/>
            <person name="and Daims H."/>
        </authorList>
    </citation>
    <scope>NUCLEOTIDE SEQUENCE [LARGE SCALE GENOMIC DNA]</scope>
    <source>
        <strain evidence="2 3">3/211</strain>
    </source>
</reference>
<keyword evidence="3" id="KW-1185">Reference proteome</keyword>
<feature type="compositionally biased region" description="Basic and acidic residues" evidence="1">
    <location>
        <begin position="93"/>
        <end position="103"/>
    </location>
</feature>
<comment type="caution">
    <text evidence="2">The sequence shown here is derived from an EMBL/GenBank/DDBJ whole genome shotgun (WGS) entry which is preliminary data.</text>
</comment>
<dbReference type="EMBL" id="CAQJ01000031">
    <property type="protein sequence ID" value="CCQ90387.1"/>
    <property type="molecule type" value="Genomic_DNA"/>
</dbReference>
<evidence type="ECO:0000313" key="3">
    <source>
        <dbReference type="Proteomes" id="UP000011704"/>
    </source>
</evidence>
<sequence length="153" mass="17479">MRPLTNSKVTAITEVEYGHTYKERKKCPDVENQEQKHNGGGADKKISLGAWIPLSTSPQGLTGNPRHCISVQIQGSFGTRLLLAWAQMPKRQTPKDQKEVLERKNRKKQKKGLQQSKETKKAWMETVYDLGMSTQRRKGLKKTDKIFIEISRS</sequence>
<dbReference type="InParanoid" id="M1YY12"/>
<name>M1YY12_NITG3</name>
<accession>M1YY12</accession>
<proteinExistence type="predicted"/>
<dbReference type="AlphaFoldDB" id="M1YY12"/>
<evidence type="ECO:0000313" key="2">
    <source>
        <dbReference type="EMBL" id="CCQ90387.1"/>
    </source>
</evidence>